<dbReference type="SUPFAM" id="SSF51316">
    <property type="entry name" value="Mss4-like"/>
    <property type="match status" value="1"/>
</dbReference>
<keyword evidence="3" id="KW-0862">Zinc</keyword>
<evidence type="ECO:0000256" key="1">
    <source>
        <dbReference type="ARBA" id="ARBA00005495"/>
    </source>
</evidence>
<accession>A0A1Y5RY11</accession>
<keyword evidence="7" id="KW-1185">Reference proteome</keyword>
<evidence type="ECO:0000313" key="6">
    <source>
        <dbReference type="EMBL" id="SLN28170.1"/>
    </source>
</evidence>
<keyword evidence="4" id="KW-0456">Lyase</keyword>
<dbReference type="PROSITE" id="PS51891">
    <property type="entry name" value="CENP_V_GFA"/>
    <property type="match status" value="1"/>
</dbReference>
<dbReference type="RefSeq" id="WP_085794744.1">
    <property type="nucleotide sequence ID" value="NZ_FWFO01000001.1"/>
</dbReference>
<sequence length="136" mass="14781">MTQTGGCFCGALRYEVTGKPMLKAQCHCRACQHITGGAPNLFMVLPKDAFHYTQGVPKTFQRSDHPARVTREFCGDCGTHLISCRPGLDAAILKIGTLDDPSTYKGPKMSIYVAEAQPFHHVPAELPAFEGYPPTG</sequence>
<organism evidence="6 7">
    <name type="scientific">Falsiruegeria litorea R37</name>
    <dbReference type="NCBI Taxonomy" id="1200284"/>
    <lineage>
        <taxon>Bacteria</taxon>
        <taxon>Pseudomonadati</taxon>
        <taxon>Pseudomonadota</taxon>
        <taxon>Alphaproteobacteria</taxon>
        <taxon>Rhodobacterales</taxon>
        <taxon>Roseobacteraceae</taxon>
        <taxon>Falsiruegeria</taxon>
    </lineage>
</organism>
<dbReference type="Gene3D" id="3.90.1590.10">
    <property type="entry name" value="glutathione-dependent formaldehyde- activating enzyme (gfa)"/>
    <property type="match status" value="1"/>
</dbReference>
<keyword evidence="2" id="KW-0479">Metal-binding</keyword>
<evidence type="ECO:0000256" key="3">
    <source>
        <dbReference type="ARBA" id="ARBA00022833"/>
    </source>
</evidence>
<dbReference type="EMBL" id="FWFO01000001">
    <property type="protein sequence ID" value="SLN28170.1"/>
    <property type="molecule type" value="Genomic_DNA"/>
</dbReference>
<dbReference type="Proteomes" id="UP000193077">
    <property type="component" value="Unassembled WGS sequence"/>
</dbReference>
<evidence type="ECO:0000259" key="5">
    <source>
        <dbReference type="PROSITE" id="PS51891"/>
    </source>
</evidence>
<comment type="similarity">
    <text evidence="1">Belongs to the Gfa family.</text>
</comment>
<dbReference type="OrthoDB" id="9807246at2"/>
<dbReference type="AlphaFoldDB" id="A0A1Y5RY11"/>
<feature type="domain" description="CENP-V/GFA" evidence="5">
    <location>
        <begin position="3"/>
        <end position="120"/>
    </location>
</feature>
<evidence type="ECO:0000256" key="2">
    <source>
        <dbReference type="ARBA" id="ARBA00022723"/>
    </source>
</evidence>
<dbReference type="PANTHER" id="PTHR33337">
    <property type="entry name" value="GFA DOMAIN-CONTAINING PROTEIN"/>
    <property type="match status" value="1"/>
</dbReference>
<proteinExistence type="inferred from homology"/>
<dbReference type="PANTHER" id="PTHR33337:SF40">
    <property type="entry name" value="CENP-V_GFA DOMAIN-CONTAINING PROTEIN-RELATED"/>
    <property type="match status" value="1"/>
</dbReference>
<reference evidence="6 7" key="1">
    <citation type="submission" date="2017-03" db="EMBL/GenBank/DDBJ databases">
        <authorList>
            <person name="Afonso C.L."/>
            <person name="Miller P.J."/>
            <person name="Scott M.A."/>
            <person name="Spackman E."/>
            <person name="Goraichik I."/>
            <person name="Dimitrov K.M."/>
            <person name="Suarez D.L."/>
            <person name="Swayne D.E."/>
        </authorList>
    </citation>
    <scope>NUCLEOTIDE SEQUENCE [LARGE SCALE GENOMIC DNA]</scope>
    <source>
        <strain evidence="6 7">CECT 7639</strain>
    </source>
</reference>
<dbReference type="GO" id="GO:0016846">
    <property type="term" value="F:carbon-sulfur lyase activity"/>
    <property type="evidence" value="ECO:0007669"/>
    <property type="project" value="InterPro"/>
</dbReference>
<dbReference type="InterPro" id="IPR011057">
    <property type="entry name" value="Mss4-like_sf"/>
</dbReference>
<protein>
    <submittedName>
        <fullName evidence="6">Glutathione-dependent formaldehyde-activating enzyme</fullName>
    </submittedName>
</protein>
<dbReference type="GO" id="GO:0046872">
    <property type="term" value="F:metal ion binding"/>
    <property type="evidence" value="ECO:0007669"/>
    <property type="project" value="UniProtKB-KW"/>
</dbReference>
<dbReference type="Pfam" id="PF04828">
    <property type="entry name" value="GFA"/>
    <property type="match status" value="1"/>
</dbReference>
<evidence type="ECO:0000256" key="4">
    <source>
        <dbReference type="ARBA" id="ARBA00023239"/>
    </source>
</evidence>
<name>A0A1Y5RY11_9RHOB</name>
<gene>
    <name evidence="6" type="ORF">TRL7639_01090</name>
</gene>
<dbReference type="InterPro" id="IPR006913">
    <property type="entry name" value="CENP-V/GFA"/>
</dbReference>
<evidence type="ECO:0000313" key="7">
    <source>
        <dbReference type="Proteomes" id="UP000193077"/>
    </source>
</evidence>